<dbReference type="KEGG" id="bpl:BURPS1106A_A1574"/>
<feature type="region of interest" description="Disordered" evidence="1">
    <location>
        <begin position="18"/>
        <end position="39"/>
    </location>
</feature>
<sequence>MVKAIRIAARQAMNSYRIPMKTGSPNDSSIPRGPHFIRN</sequence>
<name>A3P5J8_BURP0</name>
<dbReference type="AlphaFoldDB" id="A3P5J8"/>
<accession>A3P5J8</accession>
<dbReference type="HOGENOM" id="CLU_3306123_0_0_4"/>
<evidence type="ECO:0000313" key="3">
    <source>
        <dbReference type="Proteomes" id="UP000006738"/>
    </source>
</evidence>
<evidence type="ECO:0000256" key="1">
    <source>
        <dbReference type="SAM" id="MobiDB-lite"/>
    </source>
</evidence>
<protein>
    <submittedName>
        <fullName evidence="2">Uncharacterized protein</fullName>
    </submittedName>
</protein>
<dbReference type="EMBL" id="CP000573">
    <property type="protein sequence ID" value="ABN95679.1"/>
    <property type="molecule type" value="Genomic_DNA"/>
</dbReference>
<gene>
    <name evidence="2" type="ordered locus">BURPS1106A_A1574</name>
</gene>
<proteinExistence type="predicted"/>
<evidence type="ECO:0000313" key="2">
    <source>
        <dbReference type="EMBL" id="ABN95679.1"/>
    </source>
</evidence>
<dbReference type="Proteomes" id="UP000006738">
    <property type="component" value="Chromosome II"/>
</dbReference>
<organism evidence="2 3">
    <name type="scientific">Burkholderia pseudomallei (strain 1106a)</name>
    <dbReference type="NCBI Taxonomy" id="357348"/>
    <lineage>
        <taxon>Bacteria</taxon>
        <taxon>Pseudomonadati</taxon>
        <taxon>Pseudomonadota</taxon>
        <taxon>Betaproteobacteria</taxon>
        <taxon>Burkholderiales</taxon>
        <taxon>Burkholderiaceae</taxon>
        <taxon>Burkholderia</taxon>
        <taxon>pseudomallei group</taxon>
    </lineage>
</organism>
<reference evidence="3" key="1">
    <citation type="submission" date="2007-02" db="EMBL/GenBank/DDBJ databases">
        <authorList>
            <person name="DeShazer D."/>
            <person name="Woods D.E."/>
            <person name="Nierman W.C."/>
        </authorList>
    </citation>
    <scope>NUCLEOTIDE SEQUENCE [LARGE SCALE GENOMIC DNA]</scope>
    <source>
        <strain evidence="3">1106a</strain>
    </source>
</reference>